<feature type="compositionally biased region" description="Polar residues" evidence="1">
    <location>
        <begin position="459"/>
        <end position="476"/>
    </location>
</feature>
<name>A0A4P9XZK0_9FUNG</name>
<proteinExistence type="predicted"/>
<dbReference type="EMBL" id="KZ988575">
    <property type="protein sequence ID" value="RKP11926.1"/>
    <property type="molecule type" value="Genomic_DNA"/>
</dbReference>
<feature type="compositionally biased region" description="Polar residues" evidence="1">
    <location>
        <begin position="514"/>
        <end position="524"/>
    </location>
</feature>
<evidence type="ECO:0000313" key="2">
    <source>
        <dbReference type="EMBL" id="RKP11926.1"/>
    </source>
</evidence>
<accession>A0A4P9XZK0</accession>
<protein>
    <submittedName>
        <fullName evidence="2">Uncharacterized protein</fullName>
    </submittedName>
</protein>
<feature type="compositionally biased region" description="Polar residues" evidence="1">
    <location>
        <begin position="443"/>
        <end position="452"/>
    </location>
</feature>
<feature type="compositionally biased region" description="Low complexity" evidence="1">
    <location>
        <begin position="204"/>
        <end position="218"/>
    </location>
</feature>
<dbReference type="Proteomes" id="UP000267251">
    <property type="component" value="Unassembled WGS sequence"/>
</dbReference>
<evidence type="ECO:0000256" key="1">
    <source>
        <dbReference type="SAM" id="MobiDB-lite"/>
    </source>
</evidence>
<feature type="region of interest" description="Disordered" evidence="1">
    <location>
        <begin position="144"/>
        <end position="168"/>
    </location>
</feature>
<feature type="compositionally biased region" description="Basic residues" evidence="1">
    <location>
        <begin position="499"/>
        <end position="513"/>
    </location>
</feature>
<dbReference type="AlphaFoldDB" id="A0A4P9XZK0"/>
<feature type="region of interest" description="Disordered" evidence="1">
    <location>
        <begin position="1"/>
        <end position="33"/>
    </location>
</feature>
<organism evidence="2 3">
    <name type="scientific">Piptocephalis cylindrospora</name>
    <dbReference type="NCBI Taxonomy" id="1907219"/>
    <lineage>
        <taxon>Eukaryota</taxon>
        <taxon>Fungi</taxon>
        <taxon>Fungi incertae sedis</taxon>
        <taxon>Zoopagomycota</taxon>
        <taxon>Zoopagomycotina</taxon>
        <taxon>Zoopagomycetes</taxon>
        <taxon>Zoopagales</taxon>
        <taxon>Piptocephalidaceae</taxon>
        <taxon>Piptocephalis</taxon>
    </lineage>
</organism>
<keyword evidence="3" id="KW-1185">Reference proteome</keyword>
<sequence>MSPRYRKSPGPGRGDGIARPPAPPSSPEDTEAFLGFTSATHPLLLAQKPGSTRPSGFAQAEKPHTRLDSSMAALRRAFSIDRTPSSSSSSSSSFYSSSSFAAQKFTALLITNTQAIDITDLVSPLSYWIEQVMDQRVEAYVEPDEPLSPMTSPRKMMQRMGMGGKTRPESGLTEAFSSLYQTLHGPTVVLKPSEMGLRDRSISISSPTSLSSISSPSSPSSPPVHPSYVDRKRRPSAPLLRSPPPTYTRSSPSLPHPMQSSPDSKRGPMRAPTTSSGSPLSSRPPLPSPTDTRGGLEYPRNPPIDTRAPPRPSIVQGSRRPLRAGSDDAVMKSNASQSGPGILLPLADKPLPLPPGAVRRSGSFDAIITNSSTTKSPSQQEPSLQRKLTGPPPLAKLVPDPPMGDGRRPAQRRGVGSGKVSPSPDMNSSTFTVQGAGTAPQRAVTTPTNQDRSAVPASISRSKTAPAPTLSSTRAMQSIEWPGKEMIEGGKTAGMVGPRPRKASGTHGRRPSYNKRTPSPQSAALTKESSDATRSALGKGRHGSSSSISE</sequence>
<feature type="region of interest" description="Disordered" evidence="1">
    <location>
        <begin position="46"/>
        <end position="65"/>
    </location>
</feature>
<evidence type="ECO:0000313" key="3">
    <source>
        <dbReference type="Proteomes" id="UP000267251"/>
    </source>
</evidence>
<feature type="region of interest" description="Disordered" evidence="1">
    <location>
        <begin position="204"/>
        <end position="550"/>
    </location>
</feature>
<feature type="compositionally biased region" description="Polar residues" evidence="1">
    <location>
        <begin position="424"/>
        <end position="435"/>
    </location>
</feature>
<reference evidence="3" key="1">
    <citation type="journal article" date="2018" name="Nat. Microbiol.">
        <title>Leveraging single-cell genomics to expand the fungal tree of life.</title>
        <authorList>
            <person name="Ahrendt S.R."/>
            <person name="Quandt C.A."/>
            <person name="Ciobanu D."/>
            <person name="Clum A."/>
            <person name="Salamov A."/>
            <person name="Andreopoulos B."/>
            <person name="Cheng J.F."/>
            <person name="Woyke T."/>
            <person name="Pelin A."/>
            <person name="Henrissat B."/>
            <person name="Reynolds N.K."/>
            <person name="Benny G.L."/>
            <person name="Smith M.E."/>
            <person name="James T.Y."/>
            <person name="Grigoriev I.V."/>
        </authorList>
    </citation>
    <scope>NUCLEOTIDE SEQUENCE [LARGE SCALE GENOMIC DNA]</scope>
</reference>
<feature type="compositionally biased region" description="Low complexity" evidence="1">
    <location>
        <begin position="272"/>
        <end position="281"/>
    </location>
</feature>
<feature type="non-terminal residue" evidence="2">
    <location>
        <position position="550"/>
    </location>
</feature>
<feature type="compositionally biased region" description="Pro residues" evidence="1">
    <location>
        <begin position="390"/>
        <end position="402"/>
    </location>
</feature>
<gene>
    <name evidence="2" type="ORF">BJ684DRAFT_17535</name>
</gene>
<feature type="compositionally biased region" description="Polar residues" evidence="1">
    <location>
        <begin position="368"/>
        <end position="383"/>
    </location>
</feature>